<evidence type="ECO:0000256" key="3">
    <source>
        <dbReference type="ARBA" id="ARBA00022490"/>
    </source>
</evidence>
<comment type="subcellular location">
    <subcellularLocation>
        <location evidence="1">Cytoplasm</location>
    </subcellularLocation>
</comment>
<sequence>MKPPEKTPQEKLHSELSSALETALGRSLNLEDMAEVSFLTDNVAHVGDEQATLSLDKGLQSLLRVTGLEASKLGPITELVASYHKSDPVKQTLVESSLKTFGLDNGMVPVVETPKKELAQAKANDFLGAVIKDLGGSSRLDDSQMQKVAELTSSLKNIGDPEGPARFSKALEEFAEIAPGQVGSVSGRIEEYYKNDSAKQALVTPALEPFKTIGLYNQITTELEGLATRKLTEPELLMVSELSQSVGQLKDKDGVGTVKICLDEVVKNLSPQQAKPIIDLVDKYHKNDPTKQALVSPVLAPIKGNELFGSITKNLEKASGRQLDDSELGKVAELTSSLKNIGDLEGQKRFNTALEEFVKIAPEQASSFIGRLEEFHKNEPEKQALVAPALAPLKESVKANELNQQIAEEVNKLEIGPLSKEQLLAVAELSQSVAYIKDKDDLGTLTRCLDEVLKDLTPEQAKPILDLVDKYHKDNPIKQTLMESALMDFGDRHRLEPVVATRDTFGSASVDEITQAIRDEVITKQQAYLQGEIAKTMTPENGALFNQKTPEEVRVFLATPEGKDIVKLIMSNKDAQLAMNKIEVEGYKKVHEAHKDSFKNVGWAQETGAKVRIAEITNEAGEKVASLKETTVDATPTRVTLEDGTTRDIKSYRQIDFPLELKDGKGPAHFSMAVKDENGRNISAKDAVYFTAHYDDNGKLMEVSSPVPVKFMGDGDDAIGYIERNGKVYTLPVTQGMYKDMMKEVAINNGLGVDVGQSVDSVSVPPRTVGQELQEPEILKKSGPVIDPNALQTAKIVTIEPLEMVKAVTVEPVLQMSKIVTIEPLEMVKAVTVEPVLQMSKIVTIEPSATLTFAEELQAKKASLTKTDLGSQVYGYDKPAKTGPDQVQPLSAAEELQAKKAGLKKTDLGAQVYGYDQPTKTGPDQVQPLSAAEELQAKKAGLKKTDLGAQVYGYDQPAKTGPDQAKPLTDAQKFEAELQAKKASLTKTDLGAQVYGYDKPGDLTQVEVSTGIIPDFPKVVMGPIVETVTVTKQTITLEEPKPKLVMGQMVETVTINVNPITGGEVSPAVMNKVQEIRQVLDTSLPRAPKKDNGKEALEMLNGKSSQEALEAISTAIGKGDGKLVKDMMDIIDKPPEGTKIPSVGKMALNKIYTDQMESTKGMKLDQDRSKVQRAAGAIADSLSVKTLNF</sequence>
<organism evidence="6 7">
    <name type="scientific">Candidatus Megaera venefica</name>
    <dbReference type="NCBI Taxonomy" id="2055910"/>
    <lineage>
        <taxon>Bacteria</taxon>
        <taxon>Pseudomonadati</taxon>
        <taxon>Pseudomonadota</taxon>
        <taxon>Alphaproteobacteria</taxon>
        <taxon>Rickettsiales</taxon>
        <taxon>Rickettsiaceae</taxon>
        <taxon>Candidatus Megaera</taxon>
    </lineage>
</organism>
<evidence type="ECO:0000313" key="7">
    <source>
        <dbReference type="Proteomes" id="UP001291687"/>
    </source>
</evidence>
<dbReference type="Proteomes" id="UP001291687">
    <property type="component" value="Unassembled WGS sequence"/>
</dbReference>
<evidence type="ECO:0000256" key="1">
    <source>
        <dbReference type="ARBA" id="ARBA00004496"/>
    </source>
</evidence>
<evidence type="ECO:0000313" key="6">
    <source>
        <dbReference type="EMBL" id="MEA0971377.1"/>
    </source>
</evidence>
<protein>
    <recommendedName>
        <fullName evidence="2">Antigenic heat-stable 120 kDa protein</fullName>
    </recommendedName>
    <alternativeName>
        <fullName evidence="4">120 kDa antigen</fullName>
    </alternativeName>
    <alternativeName>
        <fullName evidence="5">Protein PS 120</fullName>
    </alternativeName>
</protein>
<gene>
    <name evidence="6" type="ORF">Megvenef_01354</name>
</gene>
<accession>A0ABU5NDY7</accession>
<evidence type="ECO:0000256" key="2">
    <source>
        <dbReference type="ARBA" id="ARBA00019563"/>
    </source>
</evidence>
<name>A0ABU5NDY7_9RICK</name>
<proteinExistence type="predicted"/>
<dbReference type="EMBL" id="JARJFB010000125">
    <property type="protein sequence ID" value="MEA0971377.1"/>
    <property type="molecule type" value="Genomic_DNA"/>
</dbReference>
<evidence type="ECO:0000256" key="4">
    <source>
        <dbReference type="ARBA" id="ARBA00030482"/>
    </source>
</evidence>
<reference evidence="6 7" key="1">
    <citation type="submission" date="2023-03" db="EMBL/GenBank/DDBJ databases">
        <title>Host association and intracellularity evolved multiple times independently in the Rickettsiales.</title>
        <authorList>
            <person name="Castelli M."/>
            <person name="Nardi T."/>
            <person name="Gammuto L."/>
            <person name="Bellinzona G."/>
            <person name="Sabaneyeva E."/>
            <person name="Potekhin A."/>
            <person name="Serra V."/>
            <person name="Petroni G."/>
            <person name="Sassera D."/>
        </authorList>
    </citation>
    <scope>NUCLEOTIDE SEQUENCE [LARGE SCALE GENOMIC DNA]</scope>
    <source>
        <strain evidence="6 7">Sr 2-6</strain>
    </source>
</reference>
<dbReference type="Pfam" id="PF12574">
    <property type="entry name" value="120_Rick_ant"/>
    <property type="match status" value="1"/>
</dbReference>
<keyword evidence="3" id="KW-0963">Cytoplasm</keyword>
<comment type="caution">
    <text evidence="6">The sequence shown here is derived from an EMBL/GenBank/DDBJ whole genome shotgun (WGS) entry which is preliminary data.</text>
</comment>
<dbReference type="InterPro" id="IPR020954">
    <property type="entry name" value="Rickettsia_antigen_120kDa"/>
</dbReference>
<evidence type="ECO:0000256" key="5">
    <source>
        <dbReference type="ARBA" id="ARBA00032482"/>
    </source>
</evidence>
<keyword evidence="7" id="KW-1185">Reference proteome</keyword>
<dbReference type="RefSeq" id="WP_322777279.1">
    <property type="nucleotide sequence ID" value="NZ_JARJFB010000125.1"/>
</dbReference>